<dbReference type="PANTHER" id="PTHR46268:SF15">
    <property type="entry name" value="UNIVERSAL STRESS PROTEIN HP_0031"/>
    <property type="match status" value="1"/>
</dbReference>
<gene>
    <name evidence="3" type="ORF">GCM10010982_15500</name>
</gene>
<sequence>MVNDNRKVLAGIDGSSISAAVADYAAWIAGRVTAPLKLLHNLEHREPVVVSDLSGNIGFGSREHLLEELTELEAKRSKIMLEQGKQVLSNAADRAIAMGVTDVKQCQRHGGLTETLVELEDEIRVLVLGIRGEDHADQPGRLGNQLEMVLRSLHRPILVVNHEFEKPERIMLAYDGSQAACRALELLTSSPLFKGMVCHLVYVGDDVEKGRDILQKGANALIGADIEVVQANLHGIPDQELLTYQQQHGIQMQVMGSFGHSRWREMLLGSFTLKMLAQAKVPLLLLR</sequence>
<comment type="caution">
    <text evidence="3">The sequence shown here is derived from an EMBL/GenBank/DDBJ whole genome shotgun (WGS) entry which is preliminary data.</text>
</comment>
<feature type="domain" description="UspA" evidence="2">
    <location>
        <begin position="218"/>
        <end position="287"/>
    </location>
</feature>
<dbReference type="RefSeq" id="WP_188692775.1">
    <property type="nucleotide sequence ID" value="NZ_BMLS01000002.1"/>
</dbReference>
<dbReference type="Gene3D" id="3.40.50.12370">
    <property type="match status" value="1"/>
</dbReference>
<dbReference type="PRINTS" id="PR01438">
    <property type="entry name" value="UNVRSLSTRESS"/>
</dbReference>
<organism evidence="3 4">
    <name type="scientific">Bowmanella pacifica</name>
    <dbReference type="NCBI Taxonomy" id="502051"/>
    <lineage>
        <taxon>Bacteria</taxon>
        <taxon>Pseudomonadati</taxon>
        <taxon>Pseudomonadota</taxon>
        <taxon>Gammaproteobacteria</taxon>
        <taxon>Alteromonadales</taxon>
        <taxon>Alteromonadaceae</taxon>
        <taxon>Bowmanella</taxon>
    </lineage>
</organism>
<dbReference type="PANTHER" id="PTHR46268">
    <property type="entry name" value="STRESS RESPONSE PROTEIN NHAX"/>
    <property type="match status" value="1"/>
</dbReference>
<dbReference type="Pfam" id="PF00582">
    <property type="entry name" value="Usp"/>
    <property type="match status" value="2"/>
</dbReference>
<comment type="similarity">
    <text evidence="1">Belongs to the universal stress protein A family.</text>
</comment>
<dbReference type="SUPFAM" id="SSF52402">
    <property type="entry name" value="Adenine nucleotide alpha hydrolases-like"/>
    <property type="match status" value="2"/>
</dbReference>
<evidence type="ECO:0000313" key="4">
    <source>
        <dbReference type="Proteomes" id="UP000606935"/>
    </source>
</evidence>
<keyword evidence="4" id="KW-1185">Reference proteome</keyword>
<feature type="domain" description="UspA" evidence="2">
    <location>
        <begin position="6"/>
        <end position="160"/>
    </location>
</feature>
<dbReference type="CDD" id="cd00293">
    <property type="entry name" value="USP-like"/>
    <property type="match status" value="2"/>
</dbReference>
<dbReference type="EMBL" id="BMLS01000002">
    <property type="protein sequence ID" value="GGO67889.1"/>
    <property type="molecule type" value="Genomic_DNA"/>
</dbReference>
<evidence type="ECO:0000256" key="1">
    <source>
        <dbReference type="ARBA" id="ARBA00008791"/>
    </source>
</evidence>
<dbReference type="InterPro" id="IPR006015">
    <property type="entry name" value="Universal_stress_UspA"/>
</dbReference>
<evidence type="ECO:0000259" key="2">
    <source>
        <dbReference type="Pfam" id="PF00582"/>
    </source>
</evidence>
<name>A0A917YWH8_9ALTE</name>
<protein>
    <submittedName>
        <fullName evidence="3">Universal stress protein</fullName>
    </submittedName>
</protein>
<proteinExistence type="inferred from homology"/>
<dbReference type="Proteomes" id="UP000606935">
    <property type="component" value="Unassembled WGS sequence"/>
</dbReference>
<reference evidence="3" key="1">
    <citation type="journal article" date="2014" name="Int. J. Syst. Evol. Microbiol.">
        <title>Complete genome sequence of Corynebacterium casei LMG S-19264T (=DSM 44701T), isolated from a smear-ripened cheese.</title>
        <authorList>
            <consortium name="US DOE Joint Genome Institute (JGI-PGF)"/>
            <person name="Walter F."/>
            <person name="Albersmeier A."/>
            <person name="Kalinowski J."/>
            <person name="Ruckert C."/>
        </authorList>
    </citation>
    <scope>NUCLEOTIDE SEQUENCE</scope>
    <source>
        <strain evidence="3">CGMCC 1.7086</strain>
    </source>
</reference>
<accession>A0A917YWH8</accession>
<dbReference type="AlphaFoldDB" id="A0A917YWH8"/>
<evidence type="ECO:0000313" key="3">
    <source>
        <dbReference type="EMBL" id="GGO67889.1"/>
    </source>
</evidence>
<reference evidence="3" key="2">
    <citation type="submission" date="2020-09" db="EMBL/GenBank/DDBJ databases">
        <authorList>
            <person name="Sun Q."/>
            <person name="Zhou Y."/>
        </authorList>
    </citation>
    <scope>NUCLEOTIDE SEQUENCE</scope>
    <source>
        <strain evidence="3">CGMCC 1.7086</strain>
    </source>
</reference>
<dbReference type="InterPro" id="IPR006016">
    <property type="entry name" value="UspA"/>
</dbReference>